<proteinExistence type="predicted"/>
<dbReference type="PANTHER" id="PTHR43377">
    <property type="entry name" value="BILIVERDIN REDUCTASE A"/>
    <property type="match status" value="1"/>
</dbReference>
<reference evidence="3 4" key="1">
    <citation type="submission" date="2018-12" db="EMBL/GenBank/DDBJ databases">
        <title>Bacillus chawlae sp. nov., Bacillus glennii sp. nov., and Bacillus saganii sp. nov. Isolated from the Vehicle Assembly Building at Kennedy Space Center where the Viking Spacecraft were Assembled.</title>
        <authorList>
            <person name="Seuylemezian A."/>
            <person name="Vaishampayan P."/>
        </authorList>
    </citation>
    <scope>NUCLEOTIDE SEQUENCE [LARGE SCALE GENOMIC DNA]</scope>
    <source>
        <strain evidence="3 4">L5</strain>
    </source>
</reference>
<organism evidence="3 4">
    <name type="scientific">Peribacillus cavernae</name>
    <dbReference type="NCBI Taxonomy" id="1674310"/>
    <lineage>
        <taxon>Bacteria</taxon>
        <taxon>Bacillati</taxon>
        <taxon>Bacillota</taxon>
        <taxon>Bacilli</taxon>
        <taxon>Bacillales</taxon>
        <taxon>Bacillaceae</taxon>
        <taxon>Peribacillus</taxon>
    </lineage>
</organism>
<dbReference type="RefSeq" id="WP_126863199.1">
    <property type="nucleotide sequence ID" value="NZ_JAUSTX010000021.1"/>
</dbReference>
<dbReference type="SUPFAM" id="SSF51735">
    <property type="entry name" value="NAD(P)-binding Rossmann-fold domains"/>
    <property type="match status" value="1"/>
</dbReference>
<gene>
    <name evidence="3" type="ORF">ELQ35_02050</name>
</gene>
<evidence type="ECO:0000313" key="3">
    <source>
        <dbReference type="EMBL" id="RUQ32439.1"/>
    </source>
</evidence>
<dbReference type="OrthoDB" id="9800252at2"/>
<dbReference type="AlphaFoldDB" id="A0A433HVU9"/>
<evidence type="ECO:0000313" key="4">
    <source>
        <dbReference type="Proteomes" id="UP000267430"/>
    </source>
</evidence>
<evidence type="ECO:0000259" key="2">
    <source>
        <dbReference type="Pfam" id="PF22725"/>
    </source>
</evidence>
<dbReference type="InterPro" id="IPR051450">
    <property type="entry name" value="Gfo/Idh/MocA_Oxidoreductases"/>
</dbReference>
<dbReference type="PANTHER" id="PTHR43377:SF1">
    <property type="entry name" value="BILIVERDIN REDUCTASE A"/>
    <property type="match status" value="1"/>
</dbReference>
<sequence>MRVIQVGAGFWGGGWASVIANSPWTELVALVDLNEMILSEIGDQVGIPENKRFTSLAQALQTVEAEAALVVVPPEAHESVAIQALEAGLHCMIEKPFAPSLSAANKIVEKAEEVGKLVMITQSFRFRRAPRTVKRLIEEGAVGKIESIYGRFRKAPPFTGFRTEMQEPLIVDMSIHHFDYIRGIFGIEPDWVRARSFNPTWSWYKGNASALVEFETSDGTMISYTGSWVSRRPHTGWDATWEIHGQHASILWDDNRVLLYPHDNVIGETVFRKGTLEIANDILEVPLDPVEEEERWGTVREFVTSVKENKQPETHGKDNLRSLGLVLAAVESTKCGGEKINLSKFYKENINELANAK</sequence>
<dbReference type="Pfam" id="PF22725">
    <property type="entry name" value="GFO_IDH_MocA_C3"/>
    <property type="match status" value="1"/>
</dbReference>
<protein>
    <submittedName>
        <fullName evidence="3">Gfo/Idh/MocA family oxidoreductase</fullName>
    </submittedName>
</protein>
<dbReference type="GO" id="GO:0000166">
    <property type="term" value="F:nucleotide binding"/>
    <property type="evidence" value="ECO:0007669"/>
    <property type="project" value="InterPro"/>
</dbReference>
<dbReference type="InterPro" id="IPR000683">
    <property type="entry name" value="Gfo/Idh/MocA-like_OxRdtase_N"/>
</dbReference>
<evidence type="ECO:0000259" key="1">
    <source>
        <dbReference type="Pfam" id="PF01408"/>
    </source>
</evidence>
<accession>A0A433HVU9</accession>
<dbReference type="Pfam" id="PF01408">
    <property type="entry name" value="GFO_IDH_MocA"/>
    <property type="match status" value="1"/>
</dbReference>
<feature type="domain" description="GFO/IDH/MocA-like oxidoreductase" evidence="2">
    <location>
        <begin position="131"/>
        <end position="250"/>
    </location>
</feature>
<dbReference type="Gene3D" id="3.30.360.10">
    <property type="entry name" value="Dihydrodipicolinate Reductase, domain 2"/>
    <property type="match status" value="1"/>
</dbReference>
<name>A0A433HVU9_9BACI</name>
<dbReference type="InterPro" id="IPR036291">
    <property type="entry name" value="NAD(P)-bd_dom_sf"/>
</dbReference>
<keyword evidence="4" id="KW-1185">Reference proteome</keyword>
<comment type="caution">
    <text evidence="3">The sequence shown here is derived from an EMBL/GenBank/DDBJ whole genome shotgun (WGS) entry which is preliminary data.</text>
</comment>
<dbReference type="InterPro" id="IPR055170">
    <property type="entry name" value="GFO_IDH_MocA-like_dom"/>
</dbReference>
<dbReference type="Proteomes" id="UP000267430">
    <property type="component" value="Unassembled WGS sequence"/>
</dbReference>
<dbReference type="SUPFAM" id="SSF55347">
    <property type="entry name" value="Glyceraldehyde-3-phosphate dehydrogenase-like, C-terminal domain"/>
    <property type="match status" value="1"/>
</dbReference>
<dbReference type="EMBL" id="RYZZ01000002">
    <property type="protein sequence ID" value="RUQ32439.1"/>
    <property type="molecule type" value="Genomic_DNA"/>
</dbReference>
<feature type="domain" description="Gfo/Idh/MocA-like oxidoreductase N-terminal" evidence="1">
    <location>
        <begin position="2"/>
        <end position="120"/>
    </location>
</feature>
<dbReference type="Gene3D" id="3.40.50.720">
    <property type="entry name" value="NAD(P)-binding Rossmann-like Domain"/>
    <property type="match status" value="1"/>
</dbReference>